<dbReference type="VEuPathDB" id="FungiDB:CNC01945"/>
<gene>
    <name evidence="2" type="ordered locus">CNC01945</name>
</gene>
<sequence>MQPPPNQLPDSPSAAHLPSFFSSFSKTCSSQSRELLGTPPESSHTSRHGKSSKEEAPYSFPHNRIPHPHIGLSTSRWPSENSSQSDALQPLMAQELFVHNKGRKIATASDRIMKAVEDLSDRVTSVQQDVAMLKSDNRYNRDRLHDLQLGQKLLPIRDEIADEIMNTLTPVMQDIYQSSTSTHCLDNANRSIAQDLTETFFPRLEAMICGLEKTIQESKRDVDMNLERSNNLSEQINCMSDVIKKLDDSLENSSRIFNDCKESFDRFERLIIGTNMNPNVHFVQNNLQESELHVKVNQLSSPSPPSEHVELNKHVTHLVASSASITRVFDLLRVILSNQTHLKMLVQHLLSTRSSNKLQNLPYQHDPLWSISQHLSLDYLSKAFPNEASQDHTTSAAQLFPTTPSGTMPSNSPDDPSLTGSDLTDIFGSKSYIPGSVSFPCSTFLEEVTSLNSHSRSTAMNQNKPSSNPSVAATASSRACSASTAESTTKRCCKEGKFQRNKSKPITGSALTSTLKRPTTRSTHKAIPRTPPAIGTTKSLINAQTHRRSSKKASHLSSSDVQSSVIPDCKGPVLQPFGPTERDIAVPVLTEARVSKGKKRTWDFSSDEEAEDT</sequence>
<feature type="region of interest" description="Disordered" evidence="1">
    <location>
        <begin position="499"/>
        <end position="579"/>
    </location>
</feature>
<dbReference type="AlphaFoldDB" id="A0A0S2LIB4"/>
<name>A0A0S2LIB4_CRYD1</name>
<dbReference type="KEGG" id="cne:CNC01945"/>
<evidence type="ECO:0000313" key="2">
    <source>
        <dbReference type="EMBL" id="ALO60448.1"/>
    </source>
</evidence>
<feature type="compositionally biased region" description="Low complexity" evidence="1">
    <location>
        <begin position="555"/>
        <end position="564"/>
    </location>
</feature>
<feature type="region of interest" description="Disordered" evidence="1">
    <location>
        <begin position="594"/>
        <end position="613"/>
    </location>
</feature>
<dbReference type="OrthoDB" id="2572975at2759"/>
<feature type="region of interest" description="Disordered" evidence="1">
    <location>
        <begin position="31"/>
        <end position="86"/>
    </location>
</feature>
<reference evidence="2 3" key="1">
    <citation type="journal article" date="2005" name="Science">
        <title>The genome of the basidiomycetous yeast and human pathogen Cryptococcus neoformans.</title>
        <authorList>
            <person name="Loftus B.J."/>
            <person name="Fung E."/>
            <person name="Roncaglia P."/>
            <person name="Rowley D."/>
            <person name="Amedeo P."/>
            <person name="Bruno D."/>
            <person name="Vamathevan J."/>
            <person name="Miranda M."/>
            <person name="Anderson I.J."/>
            <person name="Fraser J.A."/>
            <person name="Allen J.E."/>
            <person name="Bosdet I.E."/>
            <person name="Brent M.R."/>
            <person name="Chiu R."/>
            <person name="Doering T.L."/>
            <person name="Donlin M.J."/>
            <person name="D'Souza C.A."/>
            <person name="Fox D.S."/>
            <person name="Grinberg V."/>
            <person name="Fu J."/>
            <person name="Fukushima M."/>
            <person name="Haas B.J."/>
            <person name="Huang J.C."/>
            <person name="Janbon G."/>
            <person name="Jones S.J."/>
            <person name="Koo H.L."/>
            <person name="Krzywinski M.I."/>
            <person name="Kwon-Chung J.K."/>
            <person name="Lengeler K.B."/>
            <person name="Maiti R."/>
            <person name="Marra M.A."/>
            <person name="Marra R.E."/>
            <person name="Mathewson C.A."/>
            <person name="Mitchell T.G."/>
            <person name="Pertea M."/>
            <person name="Riggs F.R."/>
            <person name="Salzberg S.L."/>
            <person name="Schein J.E."/>
            <person name="Shvartsbeyn A."/>
            <person name="Shin H."/>
            <person name="Shumway M."/>
            <person name="Specht C.A."/>
            <person name="Suh B.B."/>
            <person name="Tenney A."/>
            <person name="Utterback T.R."/>
            <person name="Wickes B.L."/>
            <person name="Wortman J.R."/>
            <person name="Wye N.H."/>
            <person name="Kronstad J.W."/>
            <person name="Lodge J.K."/>
            <person name="Heitman J."/>
            <person name="Davis R.W."/>
            <person name="Fraser C.M."/>
            <person name="Hyman R.W."/>
        </authorList>
    </citation>
    <scope>NUCLEOTIDE SEQUENCE [LARGE SCALE GENOMIC DNA]</scope>
    <source>
        <strain evidence="3">JEC21 / ATCC MYA-565</strain>
    </source>
</reference>
<dbReference type="RefSeq" id="XP_024514267.1">
    <property type="nucleotide sequence ID" value="XM_024658928.1"/>
</dbReference>
<accession>A0A0S2LIB4</accession>
<feature type="compositionally biased region" description="Polar residues" evidence="1">
    <location>
        <begin position="504"/>
        <end position="517"/>
    </location>
</feature>
<protein>
    <submittedName>
        <fullName evidence="2">Uncharacterized protein</fullName>
    </submittedName>
</protein>
<dbReference type="Proteomes" id="UP000002149">
    <property type="component" value="Chromosome 3"/>
</dbReference>
<feature type="compositionally biased region" description="Polar residues" evidence="1">
    <location>
        <begin position="72"/>
        <end position="86"/>
    </location>
</feature>
<evidence type="ECO:0000313" key="3">
    <source>
        <dbReference type="Proteomes" id="UP000002149"/>
    </source>
</evidence>
<dbReference type="EMBL" id="AE017343">
    <property type="protein sequence ID" value="ALO60448.1"/>
    <property type="molecule type" value="Genomic_DNA"/>
</dbReference>
<feature type="compositionally biased region" description="Basic residues" evidence="1">
    <location>
        <begin position="518"/>
        <end position="527"/>
    </location>
</feature>
<dbReference type="InParanoid" id="A0A0S2LIB4"/>
<proteinExistence type="predicted"/>
<organism evidence="2 3">
    <name type="scientific">Cryptococcus deneoformans (strain JEC21 / ATCC MYA-565)</name>
    <name type="common">Cryptococcus neoformans var. neoformans serotype D</name>
    <dbReference type="NCBI Taxonomy" id="214684"/>
    <lineage>
        <taxon>Eukaryota</taxon>
        <taxon>Fungi</taxon>
        <taxon>Dikarya</taxon>
        <taxon>Basidiomycota</taxon>
        <taxon>Agaricomycotina</taxon>
        <taxon>Tremellomycetes</taxon>
        <taxon>Tremellales</taxon>
        <taxon>Cryptococcaceae</taxon>
        <taxon>Cryptococcus</taxon>
        <taxon>Cryptococcus neoformans species complex</taxon>
    </lineage>
</organism>
<keyword evidence="3" id="KW-1185">Reference proteome</keyword>
<dbReference type="PaxDb" id="214684-A0A0S2LIB4"/>
<feature type="region of interest" description="Disordered" evidence="1">
    <location>
        <begin position="388"/>
        <end position="421"/>
    </location>
</feature>
<dbReference type="GeneID" id="36392777"/>
<evidence type="ECO:0000256" key="1">
    <source>
        <dbReference type="SAM" id="MobiDB-lite"/>
    </source>
</evidence>
<feature type="compositionally biased region" description="Basic residues" evidence="1">
    <location>
        <begin position="545"/>
        <end position="554"/>
    </location>
</feature>